<dbReference type="UniPathway" id="UPA00068">
    <property type="reaction ID" value="UER00106"/>
</dbReference>
<dbReference type="GO" id="GO:0005737">
    <property type="term" value="C:cytoplasm"/>
    <property type="evidence" value="ECO:0007669"/>
    <property type="project" value="UniProtKB-SubCell"/>
</dbReference>
<dbReference type="STRING" id="37658.SAMN05661086_02197"/>
<dbReference type="GO" id="GO:0004042">
    <property type="term" value="F:L-glutamate N-acetyltransferase activity"/>
    <property type="evidence" value="ECO:0007669"/>
    <property type="project" value="UniProtKB-UniRule"/>
</dbReference>
<feature type="binding site" evidence="9">
    <location>
        <position position="153"/>
    </location>
    <ligand>
        <name>substrate</name>
    </ligand>
</feature>
<evidence type="ECO:0000313" key="10">
    <source>
        <dbReference type="EMBL" id="SFR86311.1"/>
    </source>
</evidence>
<evidence type="ECO:0000256" key="9">
    <source>
        <dbReference type="HAMAP-Rule" id="MF_01106"/>
    </source>
</evidence>
<comment type="similarity">
    <text evidence="1 9">Belongs to the ArgJ family.</text>
</comment>
<accession>A0A1I6K4Z3</accession>
<gene>
    <name evidence="9" type="primary">argJ</name>
    <name evidence="10" type="ORF">SAMN05661086_02197</name>
</gene>
<dbReference type="EC" id="2.3.1.35" evidence="9"/>
<evidence type="ECO:0000313" key="11">
    <source>
        <dbReference type="Proteomes" id="UP000199659"/>
    </source>
</evidence>
<comment type="pathway">
    <text evidence="9">Amino-acid biosynthesis; L-arginine biosynthesis; N(2)-acetyl-L-ornithine from L-glutamate: step 1/4.</text>
</comment>
<dbReference type="NCBIfam" id="TIGR00120">
    <property type="entry name" value="ArgJ"/>
    <property type="match status" value="1"/>
</dbReference>
<feature type="active site" description="Nucleophile" evidence="9">
    <location>
        <position position="190"/>
    </location>
</feature>
<comment type="function">
    <text evidence="9">Catalyzes two activities which are involved in the cyclic version of arginine biosynthesis: the synthesis of N-acetylglutamate from glutamate and acetyl-CoA as the acetyl donor, and of ornithine by transacetylation between N(2)-acetylornithine and glutamate.</text>
</comment>
<evidence type="ECO:0000256" key="5">
    <source>
        <dbReference type="ARBA" id="ARBA00022679"/>
    </source>
</evidence>
<feature type="binding site" evidence="9">
    <location>
        <position position="179"/>
    </location>
    <ligand>
        <name>substrate</name>
    </ligand>
</feature>
<feature type="binding site" evidence="9">
    <location>
        <position position="407"/>
    </location>
    <ligand>
        <name>substrate</name>
    </ligand>
</feature>
<dbReference type="NCBIfam" id="NF003802">
    <property type="entry name" value="PRK05388.1"/>
    <property type="match status" value="1"/>
</dbReference>
<evidence type="ECO:0000256" key="6">
    <source>
        <dbReference type="ARBA" id="ARBA00022813"/>
    </source>
</evidence>
<dbReference type="Proteomes" id="UP000199659">
    <property type="component" value="Unassembled WGS sequence"/>
</dbReference>
<evidence type="ECO:0000256" key="8">
    <source>
        <dbReference type="ARBA" id="ARBA00023315"/>
    </source>
</evidence>
<dbReference type="GO" id="GO:0004358">
    <property type="term" value="F:L-glutamate N-acetyltransferase activity, acting on acetyl-L-ornithine as donor"/>
    <property type="evidence" value="ECO:0007669"/>
    <property type="project" value="UniProtKB-UniRule"/>
</dbReference>
<evidence type="ECO:0000256" key="4">
    <source>
        <dbReference type="ARBA" id="ARBA00022605"/>
    </source>
</evidence>
<dbReference type="AlphaFoldDB" id="A0A1I6K4Z3"/>
<reference evidence="10 11" key="1">
    <citation type="submission" date="2016-10" db="EMBL/GenBank/DDBJ databases">
        <authorList>
            <person name="de Groot N.N."/>
        </authorList>
    </citation>
    <scope>NUCLEOTIDE SEQUENCE [LARGE SCALE GENOMIC DNA]</scope>
    <source>
        <strain evidence="10 11">743A</strain>
    </source>
</reference>
<comment type="catalytic activity">
    <reaction evidence="9">
        <text>N(2)-acetyl-L-ornithine + L-glutamate = N-acetyl-L-glutamate + L-ornithine</text>
        <dbReference type="Rhea" id="RHEA:15349"/>
        <dbReference type="ChEBI" id="CHEBI:29985"/>
        <dbReference type="ChEBI" id="CHEBI:44337"/>
        <dbReference type="ChEBI" id="CHEBI:46911"/>
        <dbReference type="ChEBI" id="CHEBI:57805"/>
        <dbReference type="EC" id="2.3.1.35"/>
    </reaction>
</comment>
<keyword evidence="11" id="KW-1185">Reference proteome</keyword>
<dbReference type="SUPFAM" id="SSF56266">
    <property type="entry name" value="DmpA/ArgJ-like"/>
    <property type="match status" value="1"/>
</dbReference>
<dbReference type="InterPro" id="IPR016117">
    <property type="entry name" value="ArgJ-like_dom_sf"/>
</dbReference>
<feature type="site" description="Involved in the stabilization of negative charge on the oxyanion by the formation of the oxyanion hole" evidence="9">
    <location>
        <position position="114"/>
    </location>
</feature>
<dbReference type="RefSeq" id="WP_092560714.1">
    <property type="nucleotide sequence ID" value="NZ_FOYZ01000008.1"/>
</dbReference>
<dbReference type="EC" id="2.3.1.1" evidence="9"/>
<protein>
    <recommendedName>
        <fullName evidence="9">Arginine biosynthesis bifunctional protein ArgJ</fullName>
    </recommendedName>
    <domain>
        <recommendedName>
            <fullName evidence="9">Glutamate N-acetyltransferase</fullName>
            <ecNumber evidence="9">2.3.1.35</ecNumber>
        </recommendedName>
        <alternativeName>
            <fullName evidence="9">Ornithine acetyltransferase</fullName>
            <shortName evidence="9">OATase</shortName>
        </alternativeName>
        <alternativeName>
            <fullName evidence="9">Ornithine transacetylase</fullName>
        </alternativeName>
    </domain>
    <domain>
        <recommendedName>
            <fullName evidence="9">Amino-acid acetyltransferase</fullName>
            <ecNumber evidence="9">2.3.1.1</ecNumber>
        </recommendedName>
        <alternativeName>
            <fullName evidence="9">N-acetylglutamate synthase</fullName>
            <shortName evidence="9">AGSase</shortName>
        </alternativeName>
    </domain>
    <component>
        <recommendedName>
            <fullName evidence="9">Arginine biosynthesis bifunctional protein ArgJ alpha chain</fullName>
        </recommendedName>
    </component>
    <component>
        <recommendedName>
            <fullName evidence="9">Arginine biosynthesis bifunctional protein ArgJ beta chain</fullName>
        </recommendedName>
    </component>
</protein>
<dbReference type="PANTHER" id="PTHR23100">
    <property type="entry name" value="ARGININE BIOSYNTHESIS BIFUNCTIONAL PROTEIN ARGJ"/>
    <property type="match status" value="1"/>
</dbReference>
<keyword evidence="7 9" id="KW-0511">Multifunctional enzyme</keyword>
<keyword evidence="8 9" id="KW-0012">Acyltransferase</keyword>
<dbReference type="CDD" id="cd02152">
    <property type="entry name" value="OAT"/>
    <property type="match status" value="1"/>
</dbReference>
<comment type="catalytic activity">
    <reaction evidence="9">
        <text>L-glutamate + acetyl-CoA = N-acetyl-L-glutamate + CoA + H(+)</text>
        <dbReference type="Rhea" id="RHEA:24292"/>
        <dbReference type="ChEBI" id="CHEBI:15378"/>
        <dbReference type="ChEBI" id="CHEBI:29985"/>
        <dbReference type="ChEBI" id="CHEBI:44337"/>
        <dbReference type="ChEBI" id="CHEBI:57287"/>
        <dbReference type="ChEBI" id="CHEBI:57288"/>
        <dbReference type="EC" id="2.3.1.1"/>
    </reaction>
</comment>
<sequence length="407" mass="43018">MKQINGGVTIPKGFQAAGVAAGVKKNGKTDMALIFSEVPATVAGVFTTNVVKAAPVQRDIKIVKNNETVQAVILNAGNANACTGEPGKEADEAMAAAAAEGLKIDKEAVLTASTGVIGQLLPVEKVTKGAKMLAEALSDTVEAGALAAEAIMTTDTYRKECAVEFEIEGKTVSIGAMTKGSGMIHPNMATMLCVAATDIAITKELLQKAMSEVVEDTFNMISVDRDTSTNDTYVILANQKAGNNLITVEDENYKKFVEALTFVSRELAKQMAADGEGCTKLLEMQVIHAESVEQAKVLSKSVITSNLVKSAVFGNDANWGRIFCAMGYAGIEFNPDLVDLYIESEAGKLKLVENGMATDYSEDLATEILSGKTVTAIADMKAGACQATAWGCDLTYDYVKINGDYRS</sequence>
<comment type="subunit">
    <text evidence="2 9">Heterotetramer of two alpha and two beta chains.</text>
</comment>
<dbReference type="InterPro" id="IPR042195">
    <property type="entry name" value="ArgJ_beta_C"/>
</dbReference>
<evidence type="ECO:0000256" key="2">
    <source>
        <dbReference type="ARBA" id="ARBA00011475"/>
    </source>
</evidence>
<comment type="subcellular location">
    <subcellularLocation>
        <location evidence="9">Cytoplasm</location>
    </subcellularLocation>
</comment>
<keyword evidence="3 9" id="KW-0055">Arginine biosynthesis</keyword>
<feature type="binding site" evidence="9">
    <location>
        <position position="402"/>
    </location>
    <ligand>
        <name>substrate</name>
    </ligand>
</feature>
<proteinExistence type="inferred from homology"/>
<feature type="chain" id="PRO_5023256418" description="Arginine biosynthesis bifunctional protein ArgJ alpha chain" evidence="9">
    <location>
        <begin position="1"/>
        <end position="189"/>
    </location>
</feature>
<dbReference type="GO" id="GO:0006526">
    <property type="term" value="P:L-arginine biosynthetic process"/>
    <property type="evidence" value="ECO:0007669"/>
    <property type="project" value="UniProtKB-UniRule"/>
</dbReference>
<organism evidence="10 11">
    <name type="scientific">Anaeromicropila populeti</name>
    <dbReference type="NCBI Taxonomy" id="37658"/>
    <lineage>
        <taxon>Bacteria</taxon>
        <taxon>Bacillati</taxon>
        <taxon>Bacillota</taxon>
        <taxon>Clostridia</taxon>
        <taxon>Lachnospirales</taxon>
        <taxon>Lachnospiraceae</taxon>
        <taxon>Anaeromicropila</taxon>
    </lineage>
</organism>
<dbReference type="PANTHER" id="PTHR23100:SF0">
    <property type="entry name" value="ARGININE BIOSYNTHESIS BIFUNCTIONAL PROTEIN ARGJ, MITOCHONDRIAL"/>
    <property type="match status" value="1"/>
</dbReference>
<dbReference type="Gene3D" id="3.60.70.12">
    <property type="entry name" value="L-amino peptidase D-ALA esterase/amidase"/>
    <property type="match status" value="1"/>
</dbReference>
<feature type="site" description="Cleavage; by autolysis" evidence="9">
    <location>
        <begin position="189"/>
        <end position="190"/>
    </location>
</feature>
<dbReference type="InterPro" id="IPR002813">
    <property type="entry name" value="Arg_biosynth_ArgJ"/>
</dbReference>
<dbReference type="OrthoDB" id="9804242at2"/>
<keyword evidence="6 9" id="KW-0068">Autocatalytic cleavage</keyword>
<dbReference type="HAMAP" id="MF_01106">
    <property type="entry name" value="ArgJ"/>
    <property type="match status" value="1"/>
</dbReference>
<keyword evidence="5 9" id="KW-0808">Transferase</keyword>
<name>A0A1I6K4Z3_9FIRM</name>
<keyword evidence="9" id="KW-0963">Cytoplasm</keyword>
<feature type="chain" id="PRO_5023256419" description="Arginine biosynthesis bifunctional protein ArgJ beta chain" evidence="9">
    <location>
        <begin position="190"/>
        <end position="407"/>
    </location>
</feature>
<feature type="binding site" evidence="9">
    <location>
        <position position="190"/>
    </location>
    <ligand>
        <name>substrate</name>
    </ligand>
</feature>
<dbReference type="GO" id="GO:0006592">
    <property type="term" value="P:ornithine biosynthetic process"/>
    <property type="evidence" value="ECO:0007669"/>
    <property type="project" value="TreeGrafter"/>
</dbReference>
<comment type="pathway">
    <text evidence="9">Amino-acid biosynthesis; L-arginine biosynthesis; L-ornithine and N-acetyl-L-glutamate from L-glutamate and N(2)-acetyl-L-ornithine (cyclic): step 1/1.</text>
</comment>
<dbReference type="FunFam" id="3.60.70.12:FF:000001">
    <property type="entry name" value="Arginine biosynthesis bifunctional protein ArgJ, chloroplastic"/>
    <property type="match status" value="1"/>
</dbReference>
<dbReference type="EMBL" id="FOYZ01000008">
    <property type="protein sequence ID" value="SFR86311.1"/>
    <property type="molecule type" value="Genomic_DNA"/>
</dbReference>
<feature type="binding site" evidence="9">
    <location>
        <position position="276"/>
    </location>
    <ligand>
        <name>substrate</name>
    </ligand>
</feature>
<keyword evidence="4 9" id="KW-0028">Amino-acid biosynthesis</keyword>
<evidence type="ECO:0000256" key="1">
    <source>
        <dbReference type="ARBA" id="ARBA00006774"/>
    </source>
</evidence>
<evidence type="ECO:0000256" key="3">
    <source>
        <dbReference type="ARBA" id="ARBA00022571"/>
    </source>
</evidence>
<evidence type="ECO:0000256" key="7">
    <source>
        <dbReference type="ARBA" id="ARBA00023268"/>
    </source>
</evidence>
<feature type="site" description="Involved in the stabilization of negative charge on the oxyanion by the formation of the oxyanion hole" evidence="9">
    <location>
        <position position="115"/>
    </location>
</feature>
<dbReference type="Pfam" id="PF01960">
    <property type="entry name" value="ArgJ"/>
    <property type="match status" value="1"/>
</dbReference>
<dbReference type="Gene3D" id="3.10.20.340">
    <property type="entry name" value="ArgJ beta chain, C-terminal domain"/>
    <property type="match status" value="1"/>
</dbReference>